<gene>
    <name evidence="4" type="ORF">AMJ52_00015</name>
</gene>
<dbReference type="EMBL" id="LJNI01000001">
    <property type="protein sequence ID" value="KPJ74539.1"/>
    <property type="molecule type" value="Genomic_DNA"/>
</dbReference>
<name>A0A0S7YJC1_UNCT6</name>
<proteinExistence type="predicted"/>
<dbReference type="PROSITE" id="PS50125">
    <property type="entry name" value="GUANYLATE_CYCLASE_2"/>
    <property type="match status" value="1"/>
</dbReference>
<protein>
    <recommendedName>
        <fullName evidence="3">Guanylate cyclase domain-containing protein</fullName>
    </recommendedName>
</protein>
<dbReference type="PANTHER" id="PTHR16305:SF28">
    <property type="entry name" value="GUANYLATE CYCLASE DOMAIN-CONTAINING PROTEIN"/>
    <property type="match status" value="1"/>
</dbReference>
<dbReference type="GO" id="GO:0004016">
    <property type="term" value="F:adenylate cyclase activity"/>
    <property type="evidence" value="ECO:0007669"/>
    <property type="project" value="TreeGrafter"/>
</dbReference>
<dbReference type="GO" id="GO:0005737">
    <property type="term" value="C:cytoplasm"/>
    <property type="evidence" value="ECO:0007669"/>
    <property type="project" value="TreeGrafter"/>
</dbReference>
<dbReference type="Pfam" id="PF00211">
    <property type="entry name" value="Guanylate_cyc"/>
    <property type="match status" value="1"/>
</dbReference>
<dbReference type="InterPro" id="IPR019734">
    <property type="entry name" value="TPR_rpt"/>
</dbReference>
<dbReference type="SUPFAM" id="SSF48452">
    <property type="entry name" value="TPR-like"/>
    <property type="match status" value="1"/>
</dbReference>
<dbReference type="InterPro" id="IPR041664">
    <property type="entry name" value="AAA_16"/>
</dbReference>
<dbReference type="Proteomes" id="UP000051012">
    <property type="component" value="Unassembled WGS sequence"/>
</dbReference>
<dbReference type="SUPFAM" id="SSF55073">
    <property type="entry name" value="Nucleotide cyclase"/>
    <property type="match status" value="1"/>
</dbReference>
<keyword evidence="1" id="KW-0547">Nucleotide-binding</keyword>
<accession>A0A0S7YJC1</accession>
<dbReference type="GO" id="GO:0035556">
    <property type="term" value="P:intracellular signal transduction"/>
    <property type="evidence" value="ECO:0007669"/>
    <property type="project" value="InterPro"/>
</dbReference>
<evidence type="ECO:0000259" key="3">
    <source>
        <dbReference type="PROSITE" id="PS50125"/>
    </source>
</evidence>
<keyword evidence="2" id="KW-0067">ATP-binding</keyword>
<evidence type="ECO:0000256" key="2">
    <source>
        <dbReference type="ARBA" id="ARBA00022840"/>
    </source>
</evidence>
<dbReference type="InterPro" id="IPR029787">
    <property type="entry name" value="Nucleotide_cyclase"/>
</dbReference>
<dbReference type="InterPro" id="IPR001054">
    <property type="entry name" value="A/G_cyclase"/>
</dbReference>
<dbReference type="InterPro" id="IPR011990">
    <property type="entry name" value="TPR-like_helical_dom_sf"/>
</dbReference>
<dbReference type="Pfam" id="PF13191">
    <property type="entry name" value="AAA_16"/>
    <property type="match status" value="1"/>
</dbReference>
<dbReference type="GO" id="GO:0009190">
    <property type="term" value="P:cyclic nucleotide biosynthetic process"/>
    <property type="evidence" value="ECO:0007669"/>
    <property type="project" value="InterPro"/>
</dbReference>
<dbReference type="SMART" id="SM00028">
    <property type="entry name" value="TPR"/>
    <property type="match status" value="6"/>
</dbReference>
<dbReference type="Gene3D" id="3.30.70.1230">
    <property type="entry name" value="Nucleotide cyclase"/>
    <property type="match status" value="1"/>
</dbReference>
<organism evidence="4 5">
    <name type="scientific">candidate division TA06 bacterium DG_78</name>
    <dbReference type="NCBI Taxonomy" id="1703772"/>
    <lineage>
        <taxon>Bacteria</taxon>
        <taxon>Bacteria division TA06</taxon>
    </lineage>
</organism>
<dbReference type="Gene3D" id="3.40.50.300">
    <property type="entry name" value="P-loop containing nucleotide triphosphate hydrolases"/>
    <property type="match status" value="1"/>
</dbReference>
<dbReference type="CDD" id="cd07302">
    <property type="entry name" value="CHD"/>
    <property type="match status" value="1"/>
</dbReference>
<evidence type="ECO:0000256" key="1">
    <source>
        <dbReference type="ARBA" id="ARBA00022741"/>
    </source>
</evidence>
<evidence type="ECO:0000313" key="4">
    <source>
        <dbReference type="EMBL" id="KPJ74539.1"/>
    </source>
</evidence>
<dbReference type="AlphaFoldDB" id="A0A0S7YJC1"/>
<dbReference type="InterPro" id="IPR027417">
    <property type="entry name" value="P-loop_NTPase"/>
</dbReference>
<sequence length="1061" mass="122966">MSVCPFCNHQYNLKDAVFCTHCGTQLISEPKQTVTSDRLKFWGGELRLLSVFFVNIIGFEKFTDRDVYNKTTIYIRECLREIEDMIRSFDGTLNEIFPDDRILGIFGAPRAHYDDPIRAIRCAHRIKNWWLKKKSSEDLLDDVDITMGLHTGRAFFGYVLKELPYLTVIGDTINTACRLAEICPPHEIIMSQNTYDKVREYVDVEHLGERSVKGRIAKVDVYLVKDVKKKMEISSSQKMPLFGREEEIKKLITITEGIKENKSTFCIIRGQMGIGKTRLKEELENYLIENKSINFIETHCSTEVQSPYYPFKFLLRNYFKLNEFDSKELIAKKIDDIINIKGLTPIDVKGIKHLFLTDLRRLRGDEIRSINEEIYTSLKNLIRHECRNQPLVLVFEEFNRIDVMSLDFVSHLFAELENEPLMFLMVNISKESMATLSEVIPRLEELNIMPLSVKAIGDLVKFTLNDVDDKLIDFVYRTTGGNPLFAIEALRHVKRAKVIKEVSGRWYLEKEKRLPFLDDLYGVVMSTIDSLSSDYRLIIDYASVIGYSFGLRILQGLIDKPQLKEQLSYLINEGYIILSKNEHDPVYIFRHNLLKDAAYTVLPLRKRKEIHQHVAQLFETLYADQLSNFYENVGHHYLSCDHFKKAATYFKLAGDRAKNLYATEQAFSFYDTFLKIKKERGDEVPADLTREVFLHLADLYEITGNIQKMVKTATEGLVDAQKDKDLEREVSFTERNGYAQILLNKLSEAEESLLTGVNKCDGELPDILTLLYADLGILYAQKYEYEKSILYYNLSWNTARANDIKEGEILCLLNLSHLHRDLGNYEQALEYLNYGLEDIVPPDDMRGVVQFKQLIADVNYQIWDLRKAEAMLVESSTVSEAIGSTETYIKSALGLALIYTSNGNFKNAEKYLKLVDKKISFFIRENLLAEINLKKAIVYYFRKEFGKTRDYIANALKIAQKFTQREIECHCFNLLSLVDEDAPLKHALKAFKIAEMLKLPPLFAIVLFRLSQLYNEAGDTEKARYYGQKALLIYNDMKNKLNAEHRQCFALRPEYVRLLEM</sequence>
<comment type="caution">
    <text evidence="4">The sequence shown here is derived from an EMBL/GenBank/DDBJ whole genome shotgun (WGS) entry which is preliminary data.</text>
</comment>
<reference evidence="4 5" key="1">
    <citation type="journal article" date="2015" name="Microbiome">
        <title>Genomic resolution of linkages in carbon, nitrogen, and sulfur cycling among widespread estuary sediment bacteria.</title>
        <authorList>
            <person name="Baker B.J."/>
            <person name="Lazar C.S."/>
            <person name="Teske A.P."/>
            <person name="Dick G.J."/>
        </authorList>
    </citation>
    <scope>NUCLEOTIDE SEQUENCE [LARGE SCALE GENOMIC DNA]</scope>
    <source>
        <strain evidence="4">DG_78</strain>
    </source>
</reference>
<feature type="domain" description="Guanylate cyclase" evidence="3">
    <location>
        <begin position="50"/>
        <end position="180"/>
    </location>
</feature>
<evidence type="ECO:0000313" key="5">
    <source>
        <dbReference type="Proteomes" id="UP000051012"/>
    </source>
</evidence>
<dbReference type="SUPFAM" id="SSF52540">
    <property type="entry name" value="P-loop containing nucleoside triphosphate hydrolases"/>
    <property type="match status" value="1"/>
</dbReference>
<dbReference type="Gene3D" id="1.25.40.10">
    <property type="entry name" value="Tetratricopeptide repeat domain"/>
    <property type="match status" value="2"/>
</dbReference>
<dbReference type="PANTHER" id="PTHR16305">
    <property type="entry name" value="TESTICULAR SOLUBLE ADENYLYL CYCLASE"/>
    <property type="match status" value="1"/>
</dbReference>
<dbReference type="GO" id="GO:0005524">
    <property type="term" value="F:ATP binding"/>
    <property type="evidence" value="ECO:0007669"/>
    <property type="project" value="UniProtKB-KW"/>
</dbReference>